<dbReference type="InterPro" id="IPR001680">
    <property type="entry name" value="WD40_rpt"/>
</dbReference>
<dbReference type="PANTHER" id="PTHR17605">
    <property type="entry name" value="RIBOSOME BIOGENESIS PROTEIN BOP1 BLOCK OF PROLIFERATION 1 PROTEIN"/>
    <property type="match status" value="1"/>
</dbReference>
<dbReference type="Gene3D" id="2.130.10.10">
    <property type="entry name" value="YVTN repeat-like/Quinoprotein amine dehydrogenase"/>
    <property type="match status" value="1"/>
</dbReference>
<feature type="repeat" description="WD" evidence="1">
    <location>
        <begin position="58"/>
        <end position="99"/>
    </location>
</feature>
<dbReference type="GO" id="GO:0070545">
    <property type="term" value="C:PeBoW complex"/>
    <property type="evidence" value="ECO:0007669"/>
    <property type="project" value="TreeGrafter"/>
</dbReference>
<accession>A0A0A9Z012</accession>
<dbReference type="SMART" id="SM00320">
    <property type="entry name" value="WD40"/>
    <property type="match status" value="3"/>
</dbReference>
<dbReference type="InterPro" id="IPR036322">
    <property type="entry name" value="WD40_repeat_dom_sf"/>
</dbReference>
<evidence type="ECO:0000313" key="2">
    <source>
        <dbReference type="EMBL" id="JAG36683.1"/>
    </source>
</evidence>
<dbReference type="GO" id="GO:0030687">
    <property type="term" value="C:preribosome, large subunit precursor"/>
    <property type="evidence" value="ECO:0007669"/>
    <property type="project" value="TreeGrafter"/>
</dbReference>
<dbReference type="EMBL" id="GBHO01006921">
    <property type="protein sequence ID" value="JAG36683.1"/>
    <property type="molecule type" value="Transcribed_RNA"/>
</dbReference>
<dbReference type="Pfam" id="PF00400">
    <property type="entry name" value="WD40"/>
    <property type="match status" value="3"/>
</dbReference>
<reference evidence="2" key="2">
    <citation type="submission" date="2014-07" db="EMBL/GenBank/DDBJ databases">
        <authorList>
            <person name="Hull J."/>
        </authorList>
    </citation>
    <scope>NUCLEOTIDE SEQUENCE</scope>
</reference>
<evidence type="ECO:0000256" key="1">
    <source>
        <dbReference type="PROSITE-ProRule" id="PRU00221"/>
    </source>
</evidence>
<name>A0A0A9Z012_LYGHE</name>
<keyword evidence="1" id="KW-0853">WD repeat</keyword>
<dbReference type="GO" id="GO:0043021">
    <property type="term" value="F:ribonucleoprotein complex binding"/>
    <property type="evidence" value="ECO:0007669"/>
    <property type="project" value="TreeGrafter"/>
</dbReference>
<dbReference type="PANTHER" id="PTHR17605:SF0">
    <property type="entry name" value="RIBOSOME BIOGENESIS PROTEIN BOP1"/>
    <property type="match status" value="1"/>
</dbReference>
<proteinExistence type="predicted"/>
<dbReference type="PROSITE" id="PS50082">
    <property type="entry name" value="WD_REPEATS_2"/>
    <property type="match status" value="1"/>
</dbReference>
<organism evidence="2">
    <name type="scientific">Lygus hesperus</name>
    <name type="common">Western plant bug</name>
    <dbReference type="NCBI Taxonomy" id="30085"/>
    <lineage>
        <taxon>Eukaryota</taxon>
        <taxon>Metazoa</taxon>
        <taxon>Ecdysozoa</taxon>
        <taxon>Arthropoda</taxon>
        <taxon>Hexapoda</taxon>
        <taxon>Insecta</taxon>
        <taxon>Pterygota</taxon>
        <taxon>Neoptera</taxon>
        <taxon>Paraneoptera</taxon>
        <taxon>Hemiptera</taxon>
        <taxon>Heteroptera</taxon>
        <taxon>Panheteroptera</taxon>
        <taxon>Cimicomorpha</taxon>
        <taxon>Miridae</taxon>
        <taxon>Mirini</taxon>
        <taxon>Lygus</taxon>
    </lineage>
</organism>
<reference evidence="2" key="1">
    <citation type="journal article" date="2014" name="PLoS ONE">
        <title>Transcriptome-Based Identification of ABC Transporters in the Western Tarnished Plant Bug Lygus hesperus.</title>
        <authorList>
            <person name="Hull J.J."/>
            <person name="Chaney K."/>
            <person name="Geib S.M."/>
            <person name="Fabrick J.A."/>
            <person name="Brent C.S."/>
            <person name="Walsh D."/>
            <person name="Lavine L.C."/>
        </authorList>
    </citation>
    <scope>NUCLEOTIDE SEQUENCE</scope>
</reference>
<dbReference type="GO" id="GO:0000463">
    <property type="term" value="P:maturation of LSU-rRNA from tricistronic rRNA transcript (SSU-rRNA, 5.8S rRNA, LSU-rRNA)"/>
    <property type="evidence" value="ECO:0007669"/>
    <property type="project" value="TreeGrafter"/>
</dbReference>
<dbReference type="AlphaFoldDB" id="A0A0A9Z012"/>
<dbReference type="SUPFAM" id="SSF50978">
    <property type="entry name" value="WD40 repeat-like"/>
    <property type="match status" value="1"/>
</dbReference>
<sequence length="145" mass="16397">MYVYSILPCTLLKKFHVPVDRITALALHTTGDHILVGGSNNVVCWFEPSISPKPTILLRNHTGVVTRIAFHAKYPLLATSSHDGAVHIFHYTHPDNLLVRPKLIPLKILRPHTQQSGFSVYDCQFHPIHPWIFTAGTQQTARLYI</sequence>
<dbReference type="InterPro" id="IPR028598">
    <property type="entry name" value="BOP1/Erb1"/>
</dbReference>
<dbReference type="InterPro" id="IPR015943">
    <property type="entry name" value="WD40/YVTN_repeat-like_dom_sf"/>
</dbReference>
<protein>
    <submittedName>
        <fullName evidence="2">Uncharacterized protein</fullName>
    </submittedName>
</protein>
<gene>
    <name evidence="2" type="ORF">CM83_100989</name>
</gene>